<dbReference type="InterPro" id="IPR025345">
    <property type="entry name" value="DUF4249"/>
</dbReference>
<dbReference type="EMBL" id="UINC01220141">
    <property type="protein sequence ID" value="SVE47922.1"/>
    <property type="molecule type" value="Genomic_DNA"/>
</dbReference>
<reference evidence="1" key="1">
    <citation type="submission" date="2018-05" db="EMBL/GenBank/DDBJ databases">
        <authorList>
            <person name="Lanie J.A."/>
            <person name="Ng W.-L."/>
            <person name="Kazmierczak K.M."/>
            <person name="Andrzejewski T.M."/>
            <person name="Davidsen T.M."/>
            <person name="Wayne K.J."/>
            <person name="Tettelin H."/>
            <person name="Glass J.I."/>
            <person name="Rusch D."/>
            <person name="Podicherti R."/>
            <person name="Tsui H.-C.T."/>
            <person name="Winkler M.E."/>
        </authorList>
    </citation>
    <scope>NUCLEOTIDE SEQUENCE</scope>
</reference>
<evidence type="ECO:0008006" key="2">
    <source>
        <dbReference type="Google" id="ProtNLM"/>
    </source>
</evidence>
<gene>
    <name evidence="1" type="ORF">METZ01_LOCUS500776</name>
</gene>
<accession>A0A383DTR7</accession>
<protein>
    <recommendedName>
        <fullName evidence="2">DUF4249 family protein</fullName>
    </recommendedName>
</protein>
<dbReference type="AlphaFoldDB" id="A0A383DTR7"/>
<sequence>LCLDNLDSNFALIAADFLGISPDDFGSFNYCIYTVPLADLISNSYLYGEIGKFYELTVISEGVTYTSTTQIPELIPLDSVWFQTQGSDTAGFAWARLTDPPELGNAYRWKARRINLNSEGKTKDNQFISPANSVFEDKFVNGVGFDFGYDRGLVTNDEPTDVPRYFKTNDTIAIKFCAIDFDVYKFLRIYEVEANSGGSPFSSPTTIPTNITGGALGLWAGYSVTFDTIYGY</sequence>
<organism evidence="1">
    <name type="scientific">marine metagenome</name>
    <dbReference type="NCBI Taxonomy" id="408172"/>
    <lineage>
        <taxon>unclassified sequences</taxon>
        <taxon>metagenomes</taxon>
        <taxon>ecological metagenomes</taxon>
    </lineage>
</organism>
<proteinExistence type="predicted"/>
<feature type="non-terminal residue" evidence="1">
    <location>
        <position position="1"/>
    </location>
</feature>
<evidence type="ECO:0000313" key="1">
    <source>
        <dbReference type="EMBL" id="SVE47922.1"/>
    </source>
</evidence>
<dbReference type="Pfam" id="PF14054">
    <property type="entry name" value="DUF4249"/>
    <property type="match status" value="1"/>
</dbReference>
<name>A0A383DTR7_9ZZZZ</name>